<gene>
    <name evidence="10" type="ORF">TVY486_0902980</name>
</gene>
<keyword evidence="8" id="KW-0808">Transferase</keyword>
<dbReference type="PROSITE" id="PS50216">
    <property type="entry name" value="DHHC"/>
    <property type="match status" value="1"/>
</dbReference>
<dbReference type="GO" id="GO:0016020">
    <property type="term" value="C:membrane"/>
    <property type="evidence" value="ECO:0007669"/>
    <property type="project" value="UniProtKB-SubCell"/>
</dbReference>
<organism evidence="10">
    <name type="scientific">Trypanosoma vivax (strain Y486)</name>
    <dbReference type="NCBI Taxonomy" id="1055687"/>
    <lineage>
        <taxon>Eukaryota</taxon>
        <taxon>Discoba</taxon>
        <taxon>Euglenozoa</taxon>
        <taxon>Kinetoplastea</taxon>
        <taxon>Metakinetoplastina</taxon>
        <taxon>Trypanosomatida</taxon>
        <taxon>Trypanosomatidae</taxon>
        <taxon>Trypanosoma</taxon>
        <taxon>Duttonella</taxon>
    </lineage>
</organism>
<feature type="transmembrane region" description="Helical" evidence="8">
    <location>
        <begin position="425"/>
        <end position="444"/>
    </location>
</feature>
<keyword evidence="5 7" id="KW-0040">ANK repeat</keyword>
<dbReference type="Pfam" id="PF12796">
    <property type="entry name" value="Ank_2"/>
    <property type="match status" value="1"/>
</dbReference>
<keyword evidence="2 8" id="KW-0812">Transmembrane</keyword>
<evidence type="ECO:0000256" key="4">
    <source>
        <dbReference type="ARBA" id="ARBA00022989"/>
    </source>
</evidence>
<dbReference type="VEuPathDB" id="TriTrypDB:TvY486_0902980"/>
<feature type="transmembrane region" description="Helical" evidence="8">
    <location>
        <begin position="595"/>
        <end position="619"/>
    </location>
</feature>
<keyword evidence="3" id="KW-0677">Repeat</keyword>
<evidence type="ECO:0000259" key="9">
    <source>
        <dbReference type="Pfam" id="PF01529"/>
    </source>
</evidence>
<comment type="catalytic activity">
    <reaction evidence="8">
        <text>L-cysteinyl-[protein] + hexadecanoyl-CoA = S-hexadecanoyl-L-cysteinyl-[protein] + CoA</text>
        <dbReference type="Rhea" id="RHEA:36683"/>
        <dbReference type="Rhea" id="RHEA-COMP:10131"/>
        <dbReference type="Rhea" id="RHEA-COMP:11032"/>
        <dbReference type="ChEBI" id="CHEBI:29950"/>
        <dbReference type="ChEBI" id="CHEBI:57287"/>
        <dbReference type="ChEBI" id="CHEBI:57379"/>
        <dbReference type="ChEBI" id="CHEBI:74151"/>
        <dbReference type="EC" id="2.3.1.225"/>
    </reaction>
</comment>
<feature type="repeat" description="ANK" evidence="7">
    <location>
        <begin position="132"/>
        <end position="164"/>
    </location>
</feature>
<dbReference type="PANTHER" id="PTHR24126">
    <property type="entry name" value="ANKYRIN REPEAT, PH AND SEC7 DOMAIN CONTAINING PROTEIN SECG-RELATED"/>
    <property type="match status" value="1"/>
</dbReference>
<comment type="domain">
    <text evidence="8">The DHHC domain is required for palmitoyltransferase activity.</text>
</comment>
<dbReference type="PROSITE" id="PS50297">
    <property type="entry name" value="ANK_REP_REGION"/>
    <property type="match status" value="2"/>
</dbReference>
<comment type="subcellular location">
    <subcellularLocation>
        <location evidence="1">Membrane</location>
        <topology evidence="1">Multi-pass membrane protein</topology>
    </subcellularLocation>
</comment>
<dbReference type="InterPro" id="IPR036770">
    <property type="entry name" value="Ankyrin_rpt-contain_sf"/>
</dbReference>
<feature type="transmembrane region" description="Helical" evidence="8">
    <location>
        <begin position="396"/>
        <end position="413"/>
    </location>
</feature>
<comment type="similarity">
    <text evidence="8">Belongs to the DHHC palmitoyltransferase family.</text>
</comment>
<protein>
    <recommendedName>
        <fullName evidence="8">Palmitoyltransferase</fullName>
        <ecNumber evidence="8">2.3.1.225</ecNumber>
    </recommendedName>
</protein>
<evidence type="ECO:0000256" key="3">
    <source>
        <dbReference type="ARBA" id="ARBA00022737"/>
    </source>
</evidence>
<name>G0U2H4_TRYVY</name>
<dbReference type="InterPro" id="IPR001594">
    <property type="entry name" value="Palmitoyltrfase_DHHC"/>
</dbReference>
<dbReference type="Gene3D" id="1.25.40.20">
    <property type="entry name" value="Ankyrin repeat-containing domain"/>
    <property type="match status" value="2"/>
</dbReference>
<proteinExistence type="inferred from homology"/>
<dbReference type="EMBL" id="HE573025">
    <property type="protein sequence ID" value="CCC50477.1"/>
    <property type="molecule type" value="Genomic_DNA"/>
</dbReference>
<dbReference type="AlphaFoldDB" id="G0U2H4"/>
<feature type="domain" description="Palmitoyltransferase DHHC" evidence="9">
    <location>
        <begin position="512"/>
        <end position="627"/>
    </location>
</feature>
<dbReference type="InterPro" id="IPR002110">
    <property type="entry name" value="Ankyrin_rpt"/>
</dbReference>
<dbReference type="EC" id="2.3.1.225" evidence="8"/>
<dbReference type="Pfam" id="PF00023">
    <property type="entry name" value="Ank"/>
    <property type="match status" value="1"/>
</dbReference>
<dbReference type="SUPFAM" id="SSF48403">
    <property type="entry name" value="Ankyrin repeat"/>
    <property type="match status" value="1"/>
</dbReference>
<evidence type="ECO:0000256" key="6">
    <source>
        <dbReference type="ARBA" id="ARBA00023136"/>
    </source>
</evidence>
<dbReference type="GO" id="GO:0019706">
    <property type="term" value="F:protein-cysteine S-palmitoyltransferase activity"/>
    <property type="evidence" value="ECO:0007669"/>
    <property type="project" value="UniProtKB-EC"/>
</dbReference>
<dbReference type="PANTHER" id="PTHR24126:SF14">
    <property type="entry name" value="ANK_REP_REGION DOMAIN-CONTAINING PROTEIN"/>
    <property type="match status" value="1"/>
</dbReference>
<keyword evidence="4 8" id="KW-1133">Transmembrane helix</keyword>
<evidence type="ECO:0000256" key="1">
    <source>
        <dbReference type="ARBA" id="ARBA00004141"/>
    </source>
</evidence>
<reference evidence="10" key="1">
    <citation type="journal article" date="2012" name="Proc. Natl. Acad. Sci. U.S.A.">
        <title>Antigenic diversity is generated by distinct evolutionary mechanisms in African trypanosome species.</title>
        <authorList>
            <person name="Jackson A.P."/>
            <person name="Berry A."/>
            <person name="Aslett M."/>
            <person name="Allison H.C."/>
            <person name="Burton P."/>
            <person name="Vavrova-Anderson J."/>
            <person name="Brown R."/>
            <person name="Browne H."/>
            <person name="Corton N."/>
            <person name="Hauser H."/>
            <person name="Gamble J."/>
            <person name="Gilderthorp R."/>
            <person name="Marcello L."/>
            <person name="McQuillan J."/>
            <person name="Otto T.D."/>
            <person name="Quail M.A."/>
            <person name="Sanders M.J."/>
            <person name="van Tonder A."/>
            <person name="Ginger M.L."/>
            <person name="Field M.C."/>
            <person name="Barry J.D."/>
            <person name="Hertz-Fowler C."/>
            <person name="Berriman M."/>
        </authorList>
    </citation>
    <scope>NUCLEOTIDE SEQUENCE</scope>
    <source>
        <strain evidence="10">Y486</strain>
    </source>
</reference>
<keyword evidence="8" id="KW-0012">Acyltransferase</keyword>
<accession>G0U2H4</accession>
<dbReference type="PROSITE" id="PS50088">
    <property type="entry name" value="ANK_REPEAT"/>
    <property type="match status" value="2"/>
</dbReference>
<dbReference type="SMART" id="SM00248">
    <property type="entry name" value="ANK"/>
    <property type="match status" value="5"/>
</dbReference>
<evidence type="ECO:0000256" key="8">
    <source>
        <dbReference type="RuleBase" id="RU079119"/>
    </source>
</evidence>
<dbReference type="Pfam" id="PF01529">
    <property type="entry name" value="DHHC"/>
    <property type="match status" value="1"/>
</dbReference>
<feature type="transmembrane region" description="Helical" evidence="8">
    <location>
        <begin position="367"/>
        <end position="390"/>
    </location>
</feature>
<evidence type="ECO:0000256" key="2">
    <source>
        <dbReference type="ARBA" id="ARBA00022692"/>
    </source>
</evidence>
<evidence type="ECO:0000256" key="5">
    <source>
        <dbReference type="ARBA" id="ARBA00023043"/>
    </source>
</evidence>
<keyword evidence="6 8" id="KW-0472">Membrane</keyword>
<dbReference type="OMA" id="PLRAQYC"/>
<feature type="transmembrane region" description="Helical" evidence="8">
    <location>
        <begin position="556"/>
        <end position="575"/>
    </location>
</feature>
<sequence>MQVPKQQLEARGKLALPLAQYLWQGEHGDTPSTDQSDLLLGGQTFYNLLGDDVNYPAVVTFLLGGINVNTRDKSGATALHVAVRRVVASSTHGRASDYVESEMDSLIVECPNQAIIELLLDSGAEMEARNSAGETPLIVAAASNNFSAVRLLLMRGADAAQRDDMGHTPLHHAARSPILLPLFQAYVDDLKTRVAQESLLHTVCRQGGEGSVFAVLFLVEHLGADVNSCEGTLTVETETDNKALCPTRVQVVSGQTPLHCAVLTGDVTLVCALLMSGAQVDAVDSEGVTPLQSVCSAAPTPQGGSLFLRCARCVPLKRIMALLMGDKRQEVRRLLEKYSKEPSKAARDALLGGVVSSRGKSLLQYSALADVAGFVAAAFLPHIVVVFTAMLARSTFVTVIVTILTLLCLNTYTAKEWGKLKTRSLVPLGFLLGYLVVVVFCFVSQSSATVDHAPTFFNRCWLCIFAVGSVSAAALVMLGDPMTVESTVQDRLSIYKTVFHSMGALPPEAQANIDTVCMVKKPLRSQRCPYIGRVVLCYDHYCLWLANSIGAGNHRAYVVCLFCFACLLGGVWNTTRERARQNALVTVWWQNVSTVYLTLALPIVEFFVVLTLLQQLWYIGRGVTMHDVRHPKQCPWCFELGSRTYSLFDAGFIENIRRFFFERDFFTQRLHLMPAMSPRLQEIAKNYQLLNLTSCDRSHCSHQTHPGHVTKKWAGQEEQVPVSSCAASDQFGSVAKASASVAASSPALGMEPASMQLFQLMVQHNTADVDLPAELQRDFSSAEWEEVISRARSMFSFFNEAKSGGALSRTHV</sequence>
<feature type="repeat" description="ANK" evidence="7">
    <location>
        <begin position="253"/>
        <end position="285"/>
    </location>
</feature>
<evidence type="ECO:0000256" key="7">
    <source>
        <dbReference type="PROSITE-ProRule" id="PRU00023"/>
    </source>
</evidence>
<feature type="transmembrane region" description="Helical" evidence="8">
    <location>
        <begin position="456"/>
        <end position="478"/>
    </location>
</feature>
<evidence type="ECO:0000313" key="10">
    <source>
        <dbReference type="EMBL" id="CCC50477.1"/>
    </source>
</evidence>